<keyword evidence="1" id="KW-0808">Transferase</keyword>
<dbReference type="InterPro" id="IPR000719">
    <property type="entry name" value="Prot_kinase_dom"/>
</dbReference>
<evidence type="ECO:0000256" key="6">
    <source>
        <dbReference type="ARBA" id="ARBA00038999"/>
    </source>
</evidence>
<evidence type="ECO:0000256" key="4">
    <source>
        <dbReference type="ARBA" id="ARBA00022840"/>
    </source>
</evidence>
<keyword evidence="2" id="KW-0547">Nucleotide-binding</keyword>
<dbReference type="EC" id="2.7.12.2" evidence="6"/>
<dbReference type="InterPro" id="IPR011009">
    <property type="entry name" value="Kinase-like_dom_sf"/>
</dbReference>
<evidence type="ECO:0000313" key="9">
    <source>
        <dbReference type="Proteomes" id="UP000887540"/>
    </source>
</evidence>
<keyword evidence="4" id="KW-0067">ATP-binding</keyword>
<evidence type="ECO:0000259" key="8">
    <source>
        <dbReference type="PROSITE" id="PS50011"/>
    </source>
</evidence>
<evidence type="ECO:0000256" key="1">
    <source>
        <dbReference type="ARBA" id="ARBA00022679"/>
    </source>
</evidence>
<feature type="domain" description="Protein kinase" evidence="8">
    <location>
        <begin position="39"/>
        <end position="325"/>
    </location>
</feature>
<protein>
    <recommendedName>
        <fullName evidence="6">mitogen-activated protein kinase kinase</fullName>
        <ecNumber evidence="6">2.7.12.2</ecNumber>
    </recommendedName>
</protein>
<feature type="region of interest" description="Disordered" evidence="7">
    <location>
        <begin position="1"/>
        <end position="32"/>
    </location>
</feature>
<keyword evidence="3" id="KW-0418">Kinase</keyword>
<dbReference type="AlphaFoldDB" id="A0A914EL59"/>
<evidence type="ECO:0000313" key="10">
    <source>
        <dbReference type="WBParaSite" id="ACRNAN_scaffold851.g26748.t1"/>
    </source>
</evidence>
<keyword evidence="9" id="KW-1185">Reference proteome</keyword>
<dbReference type="WBParaSite" id="ACRNAN_scaffold851.g26748.t1">
    <property type="protein sequence ID" value="ACRNAN_scaffold851.g26748.t1"/>
    <property type="gene ID" value="ACRNAN_scaffold851.g26748"/>
</dbReference>
<comment type="similarity">
    <text evidence="5">Belongs to the protein kinase superfamily. STE Ser/Thr protein kinase family. MAP kinase kinase subfamily.</text>
</comment>
<name>A0A914EL59_9BILA</name>
<feature type="compositionally biased region" description="Basic and acidic residues" evidence="7">
    <location>
        <begin position="17"/>
        <end position="32"/>
    </location>
</feature>
<dbReference type="SUPFAM" id="SSF56112">
    <property type="entry name" value="Protein kinase-like (PK-like)"/>
    <property type="match status" value="1"/>
</dbReference>
<dbReference type="Proteomes" id="UP000887540">
    <property type="component" value="Unplaced"/>
</dbReference>
<proteinExistence type="inferred from homology"/>
<organism evidence="9 10">
    <name type="scientific">Acrobeloides nanus</name>
    <dbReference type="NCBI Taxonomy" id="290746"/>
    <lineage>
        <taxon>Eukaryota</taxon>
        <taxon>Metazoa</taxon>
        <taxon>Ecdysozoa</taxon>
        <taxon>Nematoda</taxon>
        <taxon>Chromadorea</taxon>
        <taxon>Rhabditida</taxon>
        <taxon>Tylenchina</taxon>
        <taxon>Cephalobomorpha</taxon>
        <taxon>Cephaloboidea</taxon>
        <taxon>Cephalobidae</taxon>
        <taxon>Acrobeloides</taxon>
    </lineage>
</organism>
<dbReference type="GO" id="GO:0004708">
    <property type="term" value="F:MAP kinase kinase activity"/>
    <property type="evidence" value="ECO:0007669"/>
    <property type="project" value="UniProtKB-EC"/>
</dbReference>
<dbReference type="PANTHER" id="PTHR48013">
    <property type="entry name" value="DUAL SPECIFICITY MITOGEN-ACTIVATED PROTEIN KINASE KINASE 5-RELATED"/>
    <property type="match status" value="1"/>
</dbReference>
<feature type="compositionally biased region" description="Acidic residues" evidence="7">
    <location>
        <begin position="1"/>
        <end position="16"/>
    </location>
</feature>
<reference evidence="10" key="1">
    <citation type="submission" date="2022-11" db="UniProtKB">
        <authorList>
            <consortium name="WormBaseParasite"/>
        </authorList>
    </citation>
    <scope>IDENTIFICATION</scope>
</reference>
<dbReference type="PROSITE" id="PS50011">
    <property type="entry name" value="PROTEIN_KINASE_DOM"/>
    <property type="match status" value="1"/>
</dbReference>
<dbReference type="Pfam" id="PF00069">
    <property type="entry name" value="Pkinase"/>
    <property type="match status" value="1"/>
</dbReference>
<evidence type="ECO:0000256" key="5">
    <source>
        <dbReference type="ARBA" id="ARBA00038035"/>
    </source>
</evidence>
<dbReference type="InterPro" id="IPR008271">
    <property type="entry name" value="Ser/Thr_kinase_AS"/>
</dbReference>
<sequence>MSADSVEDQESTEDAATDDKNQIKYHNEEYPPDQHQKDFKFIKLIYGDGLGRKSIMKYFYRPLNRDIAVKCIISKREIGIKIKNEAATHWKLRHSSQIVGMLGVTVLRNAESWETWICLELMDLSLNDVFNWRAKTGKKMSNSILCAIATNVVLGLAELKHHQITHRDIKPENIFVNFTGQVKLGDFGDAKIFDSFNDMSTITGTHVYWSPERFKNGDDQHGYDDTSDIWSLGVILMQLITGERPYSELGKHCYNLLQVQEKVEALEMHALTKLTTVFSYYVQEEELKEELFYFILSCLKPKQNRPNCNQLQVEENFGFNFHEKFSDKVFRQQCVKKYVQDIQVDMLKKEDDEGIGTINTIPSLDQTCTPERVDLMLMNEITKTTSHRSQIEYFLKKATALQKLAIIQPSNSLMANLPQEVIEEMCRLRRGNLELRSDIASQGELTQTPPFWTSAAASIAQQLNSRLEIDLAIAQLDAKSANT</sequence>
<dbReference type="SMART" id="SM00220">
    <property type="entry name" value="S_TKc"/>
    <property type="match status" value="1"/>
</dbReference>
<evidence type="ECO:0000256" key="2">
    <source>
        <dbReference type="ARBA" id="ARBA00022741"/>
    </source>
</evidence>
<accession>A0A914EL59</accession>
<dbReference type="Gene3D" id="1.10.510.10">
    <property type="entry name" value="Transferase(Phosphotransferase) domain 1"/>
    <property type="match status" value="1"/>
</dbReference>
<dbReference type="PANTHER" id="PTHR48013:SF28">
    <property type="entry name" value="DUAL SPECIFICITY MITOGEN-ACTIVATED PROTEIN KINASE KINASE SEK-1"/>
    <property type="match status" value="1"/>
</dbReference>
<evidence type="ECO:0000256" key="3">
    <source>
        <dbReference type="ARBA" id="ARBA00022777"/>
    </source>
</evidence>
<evidence type="ECO:0000256" key="7">
    <source>
        <dbReference type="SAM" id="MobiDB-lite"/>
    </source>
</evidence>
<dbReference type="GO" id="GO:0051403">
    <property type="term" value="P:stress-activated MAPK cascade"/>
    <property type="evidence" value="ECO:0007669"/>
    <property type="project" value="TreeGrafter"/>
</dbReference>
<dbReference type="GO" id="GO:0005524">
    <property type="term" value="F:ATP binding"/>
    <property type="evidence" value="ECO:0007669"/>
    <property type="project" value="UniProtKB-KW"/>
</dbReference>
<dbReference type="PROSITE" id="PS00108">
    <property type="entry name" value="PROTEIN_KINASE_ST"/>
    <property type="match status" value="1"/>
</dbReference>